<keyword evidence="2" id="KW-0813">Transport</keyword>
<dbReference type="Pfam" id="PF03547">
    <property type="entry name" value="Mem_trans"/>
    <property type="match status" value="1"/>
</dbReference>
<proteinExistence type="predicted"/>
<dbReference type="EMBL" id="FNZE01000002">
    <property type="protein sequence ID" value="SEI84284.1"/>
    <property type="molecule type" value="Genomic_DNA"/>
</dbReference>
<feature type="transmembrane region" description="Helical" evidence="7">
    <location>
        <begin position="35"/>
        <end position="53"/>
    </location>
</feature>
<evidence type="ECO:0000313" key="8">
    <source>
        <dbReference type="EMBL" id="SEI84284.1"/>
    </source>
</evidence>
<evidence type="ECO:0000256" key="3">
    <source>
        <dbReference type="ARBA" id="ARBA00022475"/>
    </source>
</evidence>
<evidence type="ECO:0000256" key="1">
    <source>
        <dbReference type="ARBA" id="ARBA00004141"/>
    </source>
</evidence>
<keyword evidence="4 7" id="KW-0812">Transmembrane</keyword>
<dbReference type="Proteomes" id="UP000242930">
    <property type="component" value="Unassembled WGS sequence"/>
</dbReference>
<feature type="transmembrane region" description="Helical" evidence="7">
    <location>
        <begin position="199"/>
        <end position="219"/>
    </location>
</feature>
<feature type="transmembrane region" description="Helical" evidence="7">
    <location>
        <begin position="95"/>
        <end position="119"/>
    </location>
</feature>
<evidence type="ECO:0000313" key="9">
    <source>
        <dbReference type="Proteomes" id="UP000242930"/>
    </source>
</evidence>
<evidence type="ECO:0000256" key="2">
    <source>
        <dbReference type="ARBA" id="ARBA00022448"/>
    </source>
</evidence>
<feature type="transmembrane region" description="Helical" evidence="7">
    <location>
        <begin position="65"/>
        <end position="83"/>
    </location>
</feature>
<dbReference type="InterPro" id="IPR004776">
    <property type="entry name" value="Mem_transp_PIN-like"/>
</dbReference>
<dbReference type="GO" id="GO:0016020">
    <property type="term" value="C:membrane"/>
    <property type="evidence" value="ECO:0007669"/>
    <property type="project" value="UniProtKB-SubCell"/>
</dbReference>
<dbReference type="STRING" id="915471.SAMN05216201_102385"/>
<reference evidence="9" key="1">
    <citation type="submission" date="2016-10" db="EMBL/GenBank/DDBJ databases">
        <authorList>
            <person name="Varghese N."/>
            <person name="Submissions S."/>
        </authorList>
    </citation>
    <scope>NUCLEOTIDE SEQUENCE [LARGE SCALE GENOMIC DNA]</scope>
    <source>
        <strain evidence="9">LMG 25967</strain>
    </source>
</reference>
<feature type="transmembrane region" description="Helical" evidence="7">
    <location>
        <begin position="167"/>
        <end position="187"/>
    </location>
</feature>
<dbReference type="OrthoDB" id="9810457at2"/>
<feature type="transmembrane region" description="Helical" evidence="7">
    <location>
        <begin position="6"/>
        <end position="28"/>
    </location>
</feature>
<organism evidence="8 9">
    <name type="scientific">Pseudomonas linyingensis</name>
    <dbReference type="NCBI Taxonomy" id="915471"/>
    <lineage>
        <taxon>Bacteria</taxon>
        <taxon>Pseudomonadati</taxon>
        <taxon>Pseudomonadota</taxon>
        <taxon>Gammaproteobacteria</taxon>
        <taxon>Pseudomonadales</taxon>
        <taxon>Pseudomonadaceae</taxon>
        <taxon>Pseudomonas</taxon>
    </lineage>
</organism>
<feature type="transmembrane region" description="Helical" evidence="7">
    <location>
        <begin position="259"/>
        <end position="276"/>
    </location>
</feature>
<feature type="transmembrane region" description="Helical" evidence="7">
    <location>
        <begin position="231"/>
        <end position="253"/>
    </location>
</feature>
<evidence type="ECO:0000256" key="4">
    <source>
        <dbReference type="ARBA" id="ARBA00022692"/>
    </source>
</evidence>
<sequence length="315" mass="32979">MLDILTITAPIFLLIGLGFLSVHGGLLAREQIRGISSFVIHFALPALLIHSLATRPIEEILNAGYLLAYGLASLAAFAVGFALSRWWRRENLQGAAMTGLGMSASNSGFIGYPVVVMVVGPLAALPMALCMLVESLLMVPLALTLAEAGRQNGGSARQVAVEIVRRLAKNPVLIGIVVGLGLSLLELRLPPILLRPIEMLAQASAPVALFVIGGTLYGLKPGGMLMDASQMALGKLVLHPLAVFVAFSLVPGVGADMKIAALLFASAPMFTVYPLLAQQYGLEDRCAAALVATTVLSFFSMSVLLGVLPSLPITG</sequence>
<feature type="transmembrane region" description="Helical" evidence="7">
    <location>
        <begin position="125"/>
        <end position="146"/>
    </location>
</feature>
<keyword evidence="5 7" id="KW-1133">Transmembrane helix</keyword>
<gene>
    <name evidence="8" type="ORF">SAMN05216201_102385</name>
</gene>
<name>A0A1H6U1A2_9PSED</name>
<evidence type="ECO:0008006" key="10">
    <source>
        <dbReference type="Google" id="ProtNLM"/>
    </source>
</evidence>
<protein>
    <recommendedName>
        <fullName evidence="10">Permease</fullName>
    </recommendedName>
</protein>
<evidence type="ECO:0000256" key="7">
    <source>
        <dbReference type="SAM" id="Phobius"/>
    </source>
</evidence>
<keyword evidence="9" id="KW-1185">Reference proteome</keyword>
<evidence type="ECO:0000256" key="6">
    <source>
        <dbReference type="ARBA" id="ARBA00023136"/>
    </source>
</evidence>
<dbReference type="GO" id="GO:0055085">
    <property type="term" value="P:transmembrane transport"/>
    <property type="evidence" value="ECO:0007669"/>
    <property type="project" value="InterPro"/>
</dbReference>
<dbReference type="PANTHER" id="PTHR36838:SF3">
    <property type="entry name" value="TRANSPORTER AUXIN EFFLUX CARRIER EC FAMILY"/>
    <property type="match status" value="1"/>
</dbReference>
<dbReference type="AlphaFoldDB" id="A0A1H6U1A2"/>
<keyword evidence="3" id="KW-1003">Cell membrane</keyword>
<accession>A0A1H6U1A2</accession>
<feature type="transmembrane region" description="Helical" evidence="7">
    <location>
        <begin position="288"/>
        <end position="308"/>
    </location>
</feature>
<comment type="subcellular location">
    <subcellularLocation>
        <location evidence="1">Membrane</location>
        <topology evidence="1">Multi-pass membrane protein</topology>
    </subcellularLocation>
</comment>
<evidence type="ECO:0000256" key="5">
    <source>
        <dbReference type="ARBA" id="ARBA00022989"/>
    </source>
</evidence>
<dbReference type="PANTHER" id="PTHR36838">
    <property type="entry name" value="AUXIN EFFLUX CARRIER FAMILY PROTEIN"/>
    <property type="match status" value="1"/>
</dbReference>
<dbReference type="RefSeq" id="WP_090307316.1">
    <property type="nucleotide sequence ID" value="NZ_FNZE01000002.1"/>
</dbReference>
<keyword evidence="6 7" id="KW-0472">Membrane</keyword>